<evidence type="ECO:0000256" key="3">
    <source>
        <dbReference type="ARBA" id="ARBA00022692"/>
    </source>
</evidence>
<accession>I1YH37</accession>
<dbReference type="SMART" id="SM00091">
    <property type="entry name" value="PAS"/>
    <property type="match status" value="3"/>
</dbReference>
<evidence type="ECO:0000256" key="1">
    <source>
        <dbReference type="ARBA" id="ARBA00001946"/>
    </source>
</evidence>
<dbReference type="InterPro" id="IPR029787">
    <property type="entry name" value="Nucleotide_cyclase"/>
</dbReference>
<dbReference type="NCBIfam" id="TIGR00229">
    <property type="entry name" value="sensory_box"/>
    <property type="match status" value="2"/>
</dbReference>
<dbReference type="AlphaFoldDB" id="I1YH37"/>
<name>I1YH37_METFJ</name>
<feature type="domain" description="PAS" evidence="7">
    <location>
        <begin position="588"/>
        <end position="658"/>
    </location>
</feature>
<dbReference type="PROSITE" id="PS50113">
    <property type="entry name" value="PAC"/>
    <property type="match status" value="2"/>
</dbReference>
<comment type="cofactor">
    <cofactor evidence="1">
        <name>Mg(2+)</name>
        <dbReference type="ChEBI" id="CHEBI:18420"/>
    </cofactor>
</comment>
<evidence type="ECO:0000256" key="5">
    <source>
        <dbReference type="ARBA" id="ARBA00023136"/>
    </source>
</evidence>
<dbReference type="Pfam" id="PF03924">
    <property type="entry name" value="CHASE"/>
    <property type="match status" value="1"/>
</dbReference>
<dbReference type="SUPFAM" id="SSF55785">
    <property type="entry name" value="PYP-like sensor domain (PAS domain)"/>
    <property type="match status" value="3"/>
</dbReference>
<dbReference type="Proteomes" id="UP000009145">
    <property type="component" value="Chromosome"/>
</dbReference>
<evidence type="ECO:0000313" key="12">
    <source>
        <dbReference type="Proteomes" id="UP000009145"/>
    </source>
</evidence>
<keyword evidence="6" id="KW-0175">Coiled coil</keyword>
<evidence type="ECO:0000259" key="7">
    <source>
        <dbReference type="PROSITE" id="PS50112"/>
    </source>
</evidence>
<dbReference type="SMART" id="SM00086">
    <property type="entry name" value="PAC"/>
    <property type="match status" value="3"/>
</dbReference>
<dbReference type="InterPro" id="IPR052155">
    <property type="entry name" value="Biofilm_reg_signaling"/>
</dbReference>
<feature type="domain" description="CHASE" evidence="9">
    <location>
        <begin position="56"/>
        <end position="231"/>
    </location>
</feature>
<dbReference type="Gene3D" id="3.30.450.20">
    <property type="entry name" value="PAS domain"/>
    <property type="match status" value="3"/>
</dbReference>
<dbReference type="Pfam" id="PF08447">
    <property type="entry name" value="PAS_3"/>
    <property type="match status" value="2"/>
</dbReference>
<dbReference type="STRING" id="754477.Q7C_1073"/>
<dbReference type="SMART" id="SM01079">
    <property type="entry name" value="CHASE"/>
    <property type="match status" value="1"/>
</dbReference>
<dbReference type="Gene3D" id="3.30.450.350">
    <property type="entry name" value="CHASE domain"/>
    <property type="match status" value="1"/>
</dbReference>
<dbReference type="PANTHER" id="PTHR44757">
    <property type="entry name" value="DIGUANYLATE CYCLASE DGCP"/>
    <property type="match status" value="1"/>
</dbReference>
<feature type="domain" description="PAC" evidence="8">
    <location>
        <begin position="662"/>
        <end position="714"/>
    </location>
</feature>
<dbReference type="eggNOG" id="COG3614">
    <property type="taxonomic scope" value="Bacteria"/>
</dbReference>
<dbReference type="InterPro" id="IPR001610">
    <property type="entry name" value="PAC"/>
</dbReference>
<dbReference type="FunFam" id="3.30.70.270:FF:000001">
    <property type="entry name" value="Diguanylate cyclase domain protein"/>
    <property type="match status" value="1"/>
</dbReference>
<dbReference type="GO" id="GO:0007165">
    <property type="term" value="P:signal transduction"/>
    <property type="evidence" value="ECO:0007669"/>
    <property type="project" value="UniProtKB-ARBA"/>
</dbReference>
<dbReference type="InterPro" id="IPR035965">
    <property type="entry name" value="PAS-like_dom_sf"/>
</dbReference>
<sequence length="884" mass="100938">MGVFFSINQFHQNQSQAETALKSRFDTIFQQVTLVISDKVNSYDQMLRATQGLFQASYYVSRNEFKVFADKLQLETIYPGLLGLGYSQLVLPEARVEHEAMIRKQGFPDYKIYPEGEREIYSSIIYLEPFKERNLRAFGYDMASNSVRSEAMWRARDTLTTAMSGGVKLVQDLPGESVTGLLMYLPTFKNVGLLNDSVSASKREHTGWVYVVFRIEDIIRATLAHFPSLTRLQINDISPLNGDVLFDTGDFDDHWQLTETSVLAGRQWQFSAQPDMAFRAQYLTNWPIIRLVLELLFTVALMAISWLLINGKLRAEKLANNMTAQLREQNQRLSLATETAKMGIWDWDFETDRMWLDGNLAKLMGLQRTRSHQILFQDWCALFDEQDRARLEQEIDYVINNRVDLNIELLFQLDAYNSRMIQLNAVMRFNHSGQPTGMVGVSFDITDRWFYQSRLEQTEARWKFALEGSGEGVWDWTLTDDSVIYSERLVTMLGYSPDDFTPHFSEWADRIHPDDLPQVQKDLTALFDGSQPAYRNEHRIKCRDGSWKWILAKGIVIERDEHGEPLRAVGTNSDISWRKDTELALRQSEERFRNAFDTAAIGMALVSIEGRWLEVNPALCDMLGYTEAELMALTFMDITHPEDLDLDQHFVRKLLDKELDHYHIEKRYFCRGGEIIDVLLSVSVVHDEQGGVLHFVSQVEDITTRKQEEAHIRKMAFYDALTGLPNRRLYEEHFGMAIQQARRNKQVLALMFVDIDYFKSINDNYGHDAGDLIIQVVAEKMSNTLRASDTLARLGGDEFVVVLHEVSSPDAALHVAQNLVASVSEPIELEDGTAVQVTLSIGVTAGIPTVDDAMTHYLKQADMALYDVKAAGRNGASLYQASGA</sequence>
<organism evidence="11 12">
    <name type="scientific">Methylophaga frappieri (strain ATCC BAA-2434 / DSM 25690 / JAM7)</name>
    <dbReference type="NCBI Taxonomy" id="754477"/>
    <lineage>
        <taxon>Bacteria</taxon>
        <taxon>Pseudomonadati</taxon>
        <taxon>Pseudomonadota</taxon>
        <taxon>Gammaproteobacteria</taxon>
        <taxon>Thiotrichales</taxon>
        <taxon>Piscirickettsiaceae</taxon>
        <taxon>Methylophaga</taxon>
    </lineage>
</organism>
<gene>
    <name evidence="11" type="ordered locus">Q7C_1073</name>
</gene>
<evidence type="ECO:0000259" key="8">
    <source>
        <dbReference type="PROSITE" id="PS50113"/>
    </source>
</evidence>
<evidence type="ECO:0000313" key="11">
    <source>
        <dbReference type="EMBL" id="AFJ02230.1"/>
    </source>
</evidence>
<dbReference type="GO" id="GO:0003824">
    <property type="term" value="F:catalytic activity"/>
    <property type="evidence" value="ECO:0007669"/>
    <property type="project" value="UniProtKB-ARBA"/>
</dbReference>
<dbReference type="HOGENOM" id="CLU_000445_70_59_6"/>
<keyword evidence="4" id="KW-1133">Transmembrane helix</keyword>
<dbReference type="InterPro" id="IPR013655">
    <property type="entry name" value="PAS_fold_3"/>
</dbReference>
<dbReference type="InterPro" id="IPR042240">
    <property type="entry name" value="CHASE_sf"/>
</dbReference>
<dbReference type="KEGG" id="mec:Q7C_1073"/>
<comment type="subcellular location">
    <subcellularLocation>
        <location evidence="2">Membrane</location>
    </subcellularLocation>
</comment>
<feature type="domain" description="GGDEF" evidence="10">
    <location>
        <begin position="746"/>
        <end position="881"/>
    </location>
</feature>
<dbReference type="GO" id="GO:0016020">
    <property type="term" value="C:membrane"/>
    <property type="evidence" value="ECO:0007669"/>
    <property type="project" value="UniProtKB-SubCell"/>
</dbReference>
<dbReference type="eggNOG" id="COG2202">
    <property type="taxonomic scope" value="Bacteria"/>
</dbReference>
<dbReference type="Gene3D" id="3.30.70.270">
    <property type="match status" value="1"/>
</dbReference>
<dbReference type="SUPFAM" id="SSF55073">
    <property type="entry name" value="Nucleotide cyclase"/>
    <property type="match status" value="1"/>
</dbReference>
<dbReference type="SMART" id="SM00267">
    <property type="entry name" value="GGDEF"/>
    <property type="match status" value="1"/>
</dbReference>
<dbReference type="EMBL" id="CP003380">
    <property type="protein sequence ID" value="AFJ02230.1"/>
    <property type="molecule type" value="Genomic_DNA"/>
</dbReference>
<dbReference type="InterPro" id="IPR000700">
    <property type="entry name" value="PAS-assoc_C"/>
</dbReference>
<feature type="coiled-coil region" evidence="6">
    <location>
        <begin position="312"/>
        <end position="339"/>
    </location>
</feature>
<evidence type="ECO:0000256" key="6">
    <source>
        <dbReference type="SAM" id="Coils"/>
    </source>
</evidence>
<dbReference type="PATRIC" id="fig|754477.3.peg.1054"/>
<dbReference type="PROSITE" id="PS50839">
    <property type="entry name" value="CHASE"/>
    <property type="match status" value="1"/>
</dbReference>
<dbReference type="PROSITE" id="PS50112">
    <property type="entry name" value="PAS"/>
    <property type="match status" value="2"/>
</dbReference>
<feature type="domain" description="PAC" evidence="8">
    <location>
        <begin position="534"/>
        <end position="587"/>
    </location>
</feature>
<evidence type="ECO:0000256" key="2">
    <source>
        <dbReference type="ARBA" id="ARBA00004370"/>
    </source>
</evidence>
<dbReference type="InterPro" id="IPR000014">
    <property type="entry name" value="PAS"/>
</dbReference>
<evidence type="ECO:0000259" key="10">
    <source>
        <dbReference type="PROSITE" id="PS50887"/>
    </source>
</evidence>
<dbReference type="InterPro" id="IPR000160">
    <property type="entry name" value="GGDEF_dom"/>
</dbReference>
<dbReference type="InterPro" id="IPR043128">
    <property type="entry name" value="Rev_trsase/Diguanyl_cyclase"/>
</dbReference>
<dbReference type="PROSITE" id="PS50887">
    <property type="entry name" value="GGDEF"/>
    <property type="match status" value="1"/>
</dbReference>
<dbReference type="eggNOG" id="COG2199">
    <property type="taxonomic scope" value="Bacteria"/>
</dbReference>
<feature type="domain" description="PAS" evidence="7">
    <location>
        <begin position="458"/>
        <end position="530"/>
    </location>
</feature>
<evidence type="ECO:0000256" key="4">
    <source>
        <dbReference type="ARBA" id="ARBA00022989"/>
    </source>
</evidence>
<dbReference type="CDD" id="cd01949">
    <property type="entry name" value="GGDEF"/>
    <property type="match status" value="1"/>
</dbReference>
<protein>
    <submittedName>
        <fullName evidence="11">Diguanylate cyclase/phosphodiesterase (GGDEF &amp; EAL domains) with PAS/PAC sensor(S)</fullName>
    </submittedName>
</protein>
<dbReference type="NCBIfam" id="TIGR00254">
    <property type="entry name" value="GGDEF"/>
    <property type="match status" value="1"/>
</dbReference>
<dbReference type="CDD" id="cd00130">
    <property type="entry name" value="PAS"/>
    <property type="match status" value="2"/>
</dbReference>
<dbReference type="Pfam" id="PF00990">
    <property type="entry name" value="GGDEF"/>
    <property type="match status" value="1"/>
</dbReference>
<keyword evidence="12" id="KW-1185">Reference proteome</keyword>
<dbReference type="InterPro" id="IPR006189">
    <property type="entry name" value="CHASE_dom"/>
</dbReference>
<keyword evidence="3" id="KW-0812">Transmembrane</keyword>
<evidence type="ECO:0000259" key="9">
    <source>
        <dbReference type="PROSITE" id="PS50839"/>
    </source>
</evidence>
<dbReference type="PANTHER" id="PTHR44757:SF2">
    <property type="entry name" value="BIOFILM ARCHITECTURE MAINTENANCE PROTEIN MBAA"/>
    <property type="match status" value="1"/>
</dbReference>
<reference evidence="11 12" key="1">
    <citation type="journal article" date="2012" name="J. Bacteriol.">
        <title>Complete genome sequences of Methylophaga sp. strain JAM1 and Methylophaga sp. strain JAM7.</title>
        <authorList>
            <person name="Villeneuve C."/>
            <person name="Martineau C."/>
            <person name="Mauffrey F."/>
            <person name="Villemur R."/>
        </authorList>
    </citation>
    <scope>NUCLEOTIDE SEQUENCE [LARGE SCALE GENOMIC DNA]</scope>
    <source>
        <strain evidence="11 12">JAM7</strain>
    </source>
</reference>
<keyword evidence="5" id="KW-0472">Membrane</keyword>
<proteinExistence type="predicted"/>